<dbReference type="Proteomes" id="UP000199079">
    <property type="component" value="Unassembled WGS sequence"/>
</dbReference>
<keyword evidence="3" id="KW-1185">Reference proteome</keyword>
<gene>
    <name evidence="1" type="ORF">SAMN05216564_1131</name>
    <name evidence="2" type="ORF">SAMN05216564_1151</name>
</gene>
<name>A0A1H3NTA1_9EURY</name>
<protein>
    <submittedName>
        <fullName evidence="2">Uncharacterized protein</fullName>
    </submittedName>
</protein>
<dbReference type="EMBL" id="FNPC01000015">
    <property type="protein sequence ID" value="SDY91665.1"/>
    <property type="molecule type" value="Genomic_DNA"/>
</dbReference>
<sequence length="42" mass="4510">MNGNCFTTVVSNQIDGFCCAVVVNISDDDGCTVSSEFDRRCS</sequence>
<evidence type="ECO:0000313" key="3">
    <source>
        <dbReference type="Proteomes" id="UP000199079"/>
    </source>
</evidence>
<reference evidence="3" key="1">
    <citation type="submission" date="2016-10" db="EMBL/GenBank/DDBJ databases">
        <authorList>
            <person name="Varghese N."/>
            <person name="Submissions S."/>
        </authorList>
    </citation>
    <scope>NUCLEOTIDE SEQUENCE [LARGE SCALE GENOMIC DNA]</scope>
    <source>
        <strain evidence="3">DC30,IBRC 10041,KCTC 4046</strain>
    </source>
</reference>
<evidence type="ECO:0000313" key="2">
    <source>
        <dbReference type="EMBL" id="SDY91665.1"/>
    </source>
</evidence>
<feature type="non-terminal residue" evidence="2">
    <location>
        <position position="42"/>
    </location>
</feature>
<dbReference type="AlphaFoldDB" id="A0A1H3NTA1"/>
<proteinExistence type="predicted"/>
<evidence type="ECO:0000313" key="1">
    <source>
        <dbReference type="EMBL" id="SDY88417.1"/>
    </source>
</evidence>
<dbReference type="EMBL" id="FNPC01000013">
    <property type="protein sequence ID" value="SDY88417.1"/>
    <property type="molecule type" value="Genomic_DNA"/>
</dbReference>
<organism evidence="2 3">
    <name type="scientific">Halopenitus persicus</name>
    <dbReference type="NCBI Taxonomy" id="1048396"/>
    <lineage>
        <taxon>Archaea</taxon>
        <taxon>Methanobacteriati</taxon>
        <taxon>Methanobacteriota</taxon>
        <taxon>Stenosarchaea group</taxon>
        <taxon>Halobacteria</taxon>
        <taxon>Halobacteriales</taxon>
        <taxon>Haloferacaceae</taxon>
        <taxon>Halopenitus</taxon>
    </lineage>
</organism>
<accession>A0A1H3NTA1</accession>
<reference evidence="2" key="2">
    <citation type="submission" date="2016-10" db="EMBL/GenBank/DDBJ databases">
        <authorList>
            <person name="de Groot N.N."/>
        </authorList>
    </citation>
    <scope>NUCLEOTIDE SEQUENCE [LARGE SCALE GENOMIC DNA]</scope>
    <source>
        <strain evidence="2">DC30</strain>
    </source>
</reference>